<dbReference type="Proteomes" id="UP000095282">
    <property type="component" value="Unplaced"/>
</dbReference>
<sequence length="73" mass="8334">MLRILVVHNNSIKSELLKDRFQNGSPVGTPWCYYPTASGFTLQSTGTNSFVLSSKTRKYIHRSHHIIMTCHIL</sequence>
<protein>
    <submittedName>
        <fullName evidence="2">Ovule protein</fullName>
    </submittedName>
</protein>
<accession>A0A1I7U7C5</accession>
<proteinExistence type="predicted"/>
<dbReference type="WBParaSite" id="Csp11.Scaffold629.g15601.t1">
    <property type="protein sequence ID" value="Csp11.Scaffold629.g15601.t1"/>
    <property type="gene ID" value="Csp11.Scaffold629.g15601"/>
</dbReference>
<name>A0A1I7U7C5_9PELO</name>
<reference evidence="2" key="1">
    <citation type="submission" date="2016-11" db="UniProtKB">
        <authorList>
            <consortium name="WormBaseParasite"/>
        </authorList>
    </citation>
    <scope>IDENTIFICATION</scope>
</reference>
<dbReference type="eggNOG" id="KOG1065">
    <property type="taxonomic scope" value="Eukaryota"/>
</dbReference>
<evidence type="ECO:0000313" key="1">
    <source>
        <dbReference type="Proteomes" id="UP000095282"/>
    </source>
</evidence>
<organism evidence="1 2">
    <name type="scientific">Caenorhabditis tropicalis</name>
    <dbReference type="NCBI Taxonomy" id="1561998"/>
    <lineage>
        <taxon>Eukaryota</taxon>
        <taxon>Metazoa</taxon>
        <taxon>Ecdysozoa</taxon>
        <taxon>Nematoda</taxon>
        <taxon>Chromadorea</taxon>
        <taxon>Rhabditida</taxon>
        <taxon>Rhabditina</taxon>
        <taxon>Rhabditomorpha</taxon>
        <taxon>Rhabditoidea</taxon>
        <taxon>Rhabditidae</taxon>
        <taxon>Peloderinae</taxon>
        <taxon>Caenorhabditis</taxon>
    </lineage>
</organism>
<evidence type="ECO:0000313" key="2">
    <source>
        <dbReference type="WBParaSite" id="Csp11.Scaffold629.g15601.t1"/>
    </source>
</evidence>
<keyword evidence="1" id="KW-1185">Reference proteome</keyword>
<dbReference type="AlphaFoldDB" id="A0A1I7U7C5"/>
<dbReference type="STRING" id="1561998.A0A1I7U7C5"/>